<evidence type="ECO:0000313" key="1">
    <source>
        <dbReference type="EMBL" id="POY76169.1"/>
    </source>
</evidence>
<gene>
    <name evidence="1" type="ORF">BMF94_0892</name>
</gene>
<name>A0A2S5BHB6_9BASI</name>
<reference evidence="1 2" key="1">
    <citation type="journal article" date="2018" name="Front. Microbiol.">
        <title>Prospects for Fungal Bioremediation of Acidic Radioactive Waste Sites: Characterization and Genome Sequence of Rhodotorula taiwanensis MD1149.</title>
        <authorList>
            <person name="Tkavc R."/>
            <person name="Matrosova V.Y."/>
            <person name="Grichenko O.E."/>
            <person name="Gostincar C."/>
            <person name="Volpe R.P."/>
            <person name="Klimenkova P."/>
            <person name="Gaidamakova E.K."/>
            <person name="Zhou C.E."/>
            <person name="Stewart B.J."/>
            <person name="Lyman M.G."/>
            <person name="Malfatti S.A."/>
            <person name="Rubinfeld B."/>
            <person name="Courtot M."/>
            <person name="Singh J."/>
            <person name="Dalgard C.L."/>
            <person name="Hamilton T."/>
            <person name="Frey K.G."/>
            <person name="Gunde-Cimerman N."/>
            <person name="Dugan L."/>
            <person name="Daly M.J."/>
        </authorList>
    </citation>
    <scope>NUCLEOTIDE SEQUENCE [LARGE SCALE GENOMIC DNA]</scope>
    <source>
        <strain evidence="1 2">MD1149</strain>
    </source>
</reference>
<sequence>MRQSRRARAIPSRPPPSLLSLFHLSPRLPRSARLRPDRLTRSAYRPSPSRTNPRVCRLAQLSRRGRLAYGVALKTTSAIIASRAWPRVKRIHRFVALISARKTAGTLALESDARATRLPEVPREVWDAIARHVAHEIYREEEDRFVFSIHGTSDDGLWDELQTQAEEGNAPAGIDDRMGRARLDLSHLHDCDTCSLMMAHEYGTVHTLSGSTELMKAALADFGLEVACKHLVDGPTFDYDDLDMDLEATSFVASKDAGSTTSAAARSSQVMLQFGYIQPDSAADGGAATSSAVPSISDQAKTRFANFLGLIAPAPVKVVLRSLAQLESTSTASTSGPSWYRLLPARRRR</sequence>
<comment type="caution">
    <text evidence="1">The sequence shown here is derived from an EMBL/GenBank/DDBJ whole genome shotgun (WGS) entry which is preliminary data.</text>
</comment>
<dbReference type="Proteomes" id="UP000237144">
    <property type="component" value="Unassembled WGS sequence"/>
</dbReference>
<protein>
    <submittedName>
        <fullName evidence="1">Uncharacterized protein</fullName>
    </submittedName>
</protein>
<keyword evidence="2" id="KW-1185">Reference proteome</keyword>
<proteinExistence type="predicted"/>
<dbReference type="AlphaFoldDB" id="A0A2S5BHB6"/>
<organism evidence="1 2">
    <name type="scientific">Rhodotorula taiwanensis</name>
    <dbReference type="NCBI Taxonomy" id="741276"/>
    <lineage>
        <taxon>Eukaryota</taxon>
        <taxon>Fungi</taxon>
        <taxon>Dikarya</taxon>
        <taxon>Basidiomycota</taxon>
        <taxon>Pucciniomycotina</taxon>
        <taxon>Microbotryomycetes</taxon>
        <taxon>Sporidiobolales</taxon>
        <taxon>Sporidiobolaceae</taxon>
        <taxon>Rhodotorula</taxon>
    </lineage>
</organism>
<dbReference type="OrthoDB" id="2520223at2759"/>
<evidence type="ECO:0000313" key="2">
    <source>
        <dbReference type="Proteomes" id="UP000237144"/>
    </source>
</evidence>
<accession>A0A2S5BHB6</accession>
<dbReference type="EMBL" id="PJQD01000008">
    <property type="protein sequence ID" value="POY76169.1"/>
    <property type="molecule type" value="Genomic_DNA"/>
</dbReference>